<evidence type="ECO:0000256" key="1">
    <source>
        <dbReference type="ARBA" id="ARBA00004141"/>
    </source>
</evidence>
<sequence length="184" mass="21005">MIDLLLIAILILGFFIGMRRGFVLQLFHMTGFIIAFIFAVIYYDDLAPKLELWLPYPDLPEDQAWAVFLNSLPLEGAFYHAVAFAALFFGVKIILQIVASMLDFLADLPLIKSFNGLLGAGLGLIEMYFIVFIFLYLAALVPIEFVQDLIDNSFVAQTMIEHTPLFSEQIKTMWFEHVSEHFNQ</sequence>
<organism evidence="6 7">
    <name type="scientific">Pontibacillus marinus BH030004 = DSM 16465</name>
    <dbReference type="NCBI Taxonomy" id="1385511"/>
    <lineage>
        <taxon>Bacteria</taxon>
        <taxon>Bacillati</taxon>
        <taxon>Bacillota</taxon>
        <taxon>Bacilli</taxon>
        <taxon>Bacillales</taxon>
        <taxon>Bacillaceae</taxon>
        <taxon>Pontibacillus</taxon>
    </lineage>
</organism>
<dbReference type="EMBL" id="AVPF01000048">
    <property type="protein sequence ID" value="KGX84821.1"/>
    <property type="molecule type" value="Genomic_DNA"/>
</dbReference>
<dbReference type="GO" id="GO:0016020">
    <property type="term" value="C:membrane"/>
    <property type="evidence" value="ECO:0007669"/>
    <property type="project" value="UniProtKB-SubCell"/>
</dbReference>
<feature type="transmembrane region" description="Helical" evidence="5">
    <location>
        <begin position="77"/>
        <end position="105"/>
    </location>
</feature>
<protein>
    <submittedName>
        <fullName evidence="6">Membrane protein</fullName>
    </submittedName>
</protein>
<accession>A0A0A5FVI9</accession>
<reference evidence="6 7" key="1">
    <citation type="submission" date="2013-08" db="EMBL/GenBank/DDBJ databases">
        <authorList>
            <person name="Huang J."/>
            <person name="Wang G."/>
        </authorList>
    </citation>
    <scope>NUCLEOTIDE SEQUENCE [LARGE SCALE GENOMIC DNA]</scope>
    <source>
        <strain evidence="6 7">BH030004</strain>
    </source>
</reference>
<comment type="caution">
    <text evidence="6">The sequence shown here is derived from an EMBL/GenBank/DDBJ whole genome shotgun (WGS) entry which is preliminary data.</text>
</comment>
<evidence type="ECO:0000256" key="2">
    <source>
        <dbReference type="ARBA" id="ARBA00022692"/>
    </source>
</evidence>
<keyword evidence="7" id="KW-1185">Reference proteome</keyword>
<feature type="transmembrane region" description="Helical" evidence="5">
    <location>
        <begin position="21"/>
        <end position="43"/>
    </location>
</feature>
<dbReference type="Proteomes" id="UP000030403">
    <property type="component" value="Unassembled WGS sequence"/>
</dbReference>
<keyword evidence="4 5" id="KW-0472">Membrane</keyword>
<dbReference type="PANTHER" id="PTHR37306:SF1">
    <property type="entry name" value="COLICIN V PRODUCTION PROTEIN"/>
    <property type="match status" value="1"/>
</dbReference>
<evidence type="ECO:0000256" key="4">
    <source>
        <dbReference type="ARBA" id="ARBA00023136"/>
    </source>
</evidence>
<dbReference type="STRING" id="1385511.GCA_000425225_03696"/>
<comment type="subcellular location">
    <subcellularLocation>
        <location evidence="1">Membrane</location>
        <topology evidence="1">Multi-pass membrane protein</topology>
    </subcellularLocation>
</comment>
<dbReference type="OrthoDB" id="1809613at2"/>
<dbReference type="GO" id="GO:0009403">
    <property type="term" value="P:toxin biosynthetic process"/>
    <property type="evidence" value="ECO:0007669"/>
    <property type="project" value="InterPro"/>
</dbReference>
<evidence type="ECO:0000313" key="7">
    <source>
        <dbReference type="Proteomes" id="UP000030403"/>
    </source>
</evidence>
<name>A0A0A5FVI9_9BACI</name>
<evidence type="ECO:0000256" key="5">
    <source>
        <dbReference type="SAM" id="Phobius"/>
    </source>
</evidence>
<dbReference type="InterPro" id="IPR003825">
    <property type="entry name" value="Colicin-V_CvpA"/>
</dbReference>
<keyword evidence="2 5" id="KW-0812">Transmembrane</keyword>
<dbReference type="Pfam" id="PF02674">
    <property type="entry name" value="Colicin_V"/>
    <property type="match status" value="1"/>
</dbReference>
<evidence type="ECO:0000256" key="3">
    <source>
        <dbReference type="ARBA" id="ARBA00022989"/>
    </source>
</evidence>
<dbReference type="eggNOG" id="COG1286">
    <property type="taxonomic scope" value="Bacteria"/>
</dbReference>
<dbReference type="PANTHER" id="PTHR37306">
    <property type="entry name" value="COLICIN V PRODUCTION PROTEIN"/>
    <property type="match status" value="1"/>
</dbReference>
<gene>
    <name evidence="6" type="ORF">N783_15990</name>
</gene>
<dbReference type="RefSeq" id="WP_027447224.1">
    <property type="nucleotide sequence ID" value="NZ_AULJ01000053.1"/>
</dbReference>
<dbReference type="AlphaFoldDB" id="A0A0A5FVI9"/>
<proteinExistence type="predicted"/>
<keyword evidence="3 5" id="KW-1133">Transmembrane helix</keyword>
<evidence type="ECO:0000313" key="6">
    <source>
        <dbReference type="EMBL" id="KGX84821.1"/>
    </source>
</evidence>
<feature type="transmembrane region" description="Helical" evidence="5">
    <location>
        <begin position="117"/>
        <end position="139"/>
    </location>
</feature>